<evidence type="ECO:0000256" key="3">
    <source>
        <dbReference type="ARBA" id="ARBA00023136"/>
    </source>
</evidence>
<name>A0A2G1QP05_9HYPH</name>
<evidence type="ECO:0000256" key="1">
    <source>
        <dbReference type="ARBA" id="ARBA00004459"/>
    </source>
</evidence>
<keyword evidence="9" id="KW-1185">Reference proteome</keyword>
<dbReference type="RefSeq" id="WP_099306069.1">
    <property type="nucleotide sequence ID" value="NZ_PDVP01000004.1"/>
</dbReference>
<accession>A0A2G1QP05</accession>
<dbReference type="PROSITE" id="PS51257">
    <property type="entry name" value="PROKAR_LIPOPROTEIN"/>
    <property type="match status" value="1"/>
</dbReference>
<dbReference type="Pfam" id="PF26368">
    <property type="entry name" value="OMP10"/>
    <property type="match status" value="1"/>
</dbReference>
<evidence type="ECO:0000256" key="4">
    <source>
        <dbReference type="ARBA" id="ARBA00023139"/>
    </source>
</evidence>
<keyword evidence="6" id="KW-0449">Lipoprotein</keyword>
<proteinExistence type="inferred from homology"/>
<evidence type="ECO:0000313" key="8">
    <source>
        <dbReference type="EMBL" id="PHP67242.1"/>
    </source>
</evidence>
<keyword evidence="2" id="KW-0732">Signal</keyword>
<keyword evidence="3" id="KW-0472">Membrane</keyword>
<comment type="similarity">
    <text evidence="7">Belongs to the rhizobiaceae omp10 lipoprotein family.</text>
</comment>
<evidence type="ECO:0000256" key="2">
    <source>
        <dbReference type="ARBA" id="ARBA00022729"/>
    </source>
</evidence>
<organism evidence="8 9">
    <name type="scientific">Zhengella mangrovi</name>
    <dbReference type="NCBI Taxonomy" id="1982044"/>
    <lineage>
        <taxon>Bacteria</taxon>
        <taxon>Pseudomonadati</taxon>
        <taxon>Pseudomonadota</taxon>
        <taxon>Alphaproteobacteria</taxon>
        <taxon>Hyphomicrobiales</taxon>
        <taxon>Notoacmeibacteraceae</taxon>
        <taxon>Zhengella</taxon>
    </lineage>
</organism>
<keyword evidence="4" id="KW-0564">Palmitate</keyword>
<gene>
    <name evidence="8" type="ORF">CSC94_09365</name>
</gene>
<evidence type="ECO:0000256" key="7">
    <source>
        <dbReference type="ARBA" id="ARBA00044505"/>
    </source>
</evidence>
<protein>
    <recommendedName>
        <fullName evidence="10">Outer membrane lipoprotein</fullName>
    </recommendedName>
</protein>
<dbReference type="Proteomes" id="UP000221168">
    <property type="component" value="Unassembled WGS sequence"/>
</dbReference>
<evidence type="ECO:0000313" key="9">
    <source>
        <dbReference type="Proteomes" id="UP000221168"/>
    </source>
</evidence>
<dbReference type="AlphaFoldDB" id="A0A2G1QP05"/>
<dbReference type="EMBL" id="PDVP01000004">
    <property type="protein sequence ID" value="PHP67242.1"/>
    <property type="molecule type" value="Genomic_DNA"/>
</dbReference>
<keyword evidence="5" id="KW-0998">Cell outer membrane</keyword>
<comment type="subcellular location">
    <subcellularLocation>
        <location evidence="1">Cell outer membrane</location>
        <topology evidence="1">Lipid-anchor</topology>
    </subcellularLocation>
</comment>
<dbReference type="InterPro" id="IPR049857">
    <property type="entry name" value="Omp10-like"/>
</dbReference>
<evidence type="ECO:0008006" key="10">
    <source>
        <dbReference type="Google" id="ProtNLM"/>
    </source>
</evidence>
<evidence type="ECO:0000256" key="5">
    <source>
        <dbReference type="ARBA" id="ARBA00023237"/>
    </source>
</evidence>
<sequence>MRKILTLAVIAAATIVAGCQSGGPGPRARLQPTGVEGQWVSSDGVAYSNFNAGAFETLAADTGNKLADGSYTYSGEKSVAITVNSLIRQTTTRVNCSLVSSTQLNCTAEGGQQFTLVRRVTG</sequence>
<dbReference type="OrthoDB" id="7889062at2"/>
<comment type="caution">
    <text evidence="8">The sequence shown here is derived from an EMBL/GenBank/DDBJ whole genome shotgun (WGS) entry which is preliminary data.</text>
</comment>
<evidence type="ECO:0000256" key="6">
    <source>
        <dbReference type="ARBA" id="ARBA00023288"/>
    </source>
</evidence>
<reference evidence="8 9" key="1">
    <citation type="submission" date="2017-10" db="EMBL/GenBank/DDBJ databases">
        <title>Sedimentibacterium mangrovi gen. nov., sp. nov., a novel member of family Phyllobacteriacea isolated from mangrove sediment.</title>
        <authorList>
            <person name="Liao H."/>
            <person name="Tian Y."/>
        </authorList>
    </citation>
    <scope>NUCLEOTIDE SEQUENCE [LARGE SCALE GENOMIC DNA]</scope>
    <source>
        <strain evidence="8 9">X9-2-2</strain>
    </source>
</reference>